<dbReference type="PRINTS" id="PR00081">
    <property type="entry name" value="GDHRDH"/>
</dbReference>
<dbReference type="Proteomes" id="UP000199608">
    <property type="component" value="Unassembled WGS sequence"/>
</dbReference>
<dbReference type="EMBL" id="FNLL01000002">
    <property type="protein sequence ID" value="SDT85559.1"/>
    <property type="molecule type" value="Genomic_DNA"/>
</dbReference>
<name>A0A1H2DRR9_9BACT</name>
<dbReference type="InterPro" id="IPR036291">
    <property type="entry name" value="NAD(P)-bd_dom_sf"/>
</dbReference>
<dbReference type="GO" id="GO:0016491">
    <property type="term" value="F:oxidoreductase activity"/>
    <property type="evidence" value="ECO:0007669"/>
    <property type="project" value="UniProtKB-KW"/>
</dbReference>
<protein>
    <recommendedName>
        <fullName evidence="5">Short-chain dehydrogenase</fullName>
    </recommendedName>
</protein>
<dbReference type="GO" id="GO:0016020">
    <property type="term" value="C:membrane"/>
    <property type="evidence" value="ECO:0007669"/>
    <property type="project" value="TreeGrafter"/>
</dbReference>
<keyword evidence="4" id="KW-1185">Reference proteome</keyword>
<dbReference type="SUPFAM" id="SSF51735">
    <property type="entry name" value="NAD(P)-binding Rossmann-fold domains"/>
    <property type="match status" value="1"/>
</dbReference>
<dbReference type="Pfam" id="PF00106">
    <property type="entry name" value="adh_short"/>
    <property type="match status" value="1"/>
</dbReference>
<evidence type="ECO:0000256" key="1">
    <source>
        <dbReference type="ARBA" id="ARBA00006484"/>
    </source>
</evidence>
<evidence type="ECO:0000313" key="3">
    <source>
        <dbReference type="EMBL" id="SDT85559.1"/>
    </source>
</evidence>
<gene>
    <name evidence="3" type="ORF">SAMN04487931_10248</name>
</gene>
<dbReference type="PANTHER" id="PTHR44196:SF1">
    <property type="entry name" value="DEHYDROGENASE_REDUCTASE SDR FAMILY MEMBER 7B"/>
    <property type="match status" value="1"/>
</dbReference>
<dbReference type="InterPro" id="IPR002347">
    <property type="entry name" value="SDR_fam"/>
</dbReference>
<organism evidence="3 4">
    <name type="scientific">Desulfobacula phenolica</name>
    <dbReference type="NCBI Taxonomy" id="90732"/>
    <lineage>
        <taxon>Bacteria</taxon>
        <taxon>Pseudomonadati</taxon>
        <taxon>Thermodesulfobacteriota</taxon>
        <taxon>Desulfobacteria</taxon>
        <taxon>Desulfobacterales</taxon>
        <taxon>Desulfobacteraceae</taxon>
        <taxon>Desulfobacula</taxon>
    </lineage>
</organism>
<keyword evidence="2" id="KW-0560">Oxidoreductase</keyword>
<comment type="similarity">
    <text evidence="1">Belongs to the short-chain dehydrogenases/reductases (SDR) family.</text>
</comment>
<dbReference type="PANTHER" id="PTHR44196">
    <property type="entry name" value="DEHYDROGENASE/REDUCTASE SDR FAMILY MEMBER 7B"/>
    <property type="match status" value="1"/>
</dbReference>
<dbReference type="Gene3D" id="3.40.50.720">
    <property type="entry name" value="NAD(P)-binding Rossmann-like Domain"/>
    <property type="match status" value="1"/>
</dbReference>
<sequence>MRNRLKWKEQVAFITGASSGLGRSLAIELSKRKTTLILLGRNPSSLDELKKKCTENGSASYSLRYDLTNLDSFSDVYGKIISKIKKNPTLLFNCAGYNPPGFIMDTPVNVFEENFRVNTFAPVLLIQQMLPKMLKNNFGVIVNIMSSGMYHSFPGMGSYCSSKMALAALHESLKTELDGTSVRTLYVNPGAFQSNYFQNMRPHGALQTYNFQSKVAASVKKPEIVVEKIISAIEDGGDEIDLSTWKDKIGCHLNYWMPRFIDKMIVKSNKALLEYRDKYFQRISHKKNSVGKKYQ</sequence>
<dbReference type="AlphaFoldDB" id="A0A1H2DRR9"/>
<reference evidence="4" key="1">
    <citation type="submission" date="2016-10" db="EMBL/GenBank/DDBJ databases">
        <authorList>
            <person name="Varghese N."/>
            <person name="Submissions S."/>
        </authorList>
    </citation>
    <scope>NUCLEOTIDE SEQUENCE [LARGE SCALE GENOMIC DNA]</scope>
    <source>
        <strain evidence="4">DSM 3384</strain>
    </source>
</reference>
<evidence type="ECO:0000256" key="2">
    <source>
        <dbReference type="ARBA" id="ARBA00023002"/>
    </source>
</evidence>
<evidence type="ECO:0008006" key="5">
    <source>
        <dbReference type="Google" id="ProtNLM"/>
    </source>
</evidence>
<accession>A0A1H2DRR9</accession>
<proteinExistence type="inferred from homology"/>
<evidence type="ECO:0000313" key="4">
    <source>
        <dbReference type="Proteomes" id="UP000199608"/>
    </source>
</evidence>
<dbReference type="RefSeq" id="WP_092230172.1">
    <property type="nucleotide sequence ID" value="NZ_FNLL01000002.1"/>
</dbReference>